<gene>
    <name evidence="2" type="ORF">SAMN02745181_2379</name>
</gene>
<name>A0A1M6LF82_9BACT</name>
<organism evidence="2 3">
    <name type="scientific">Rubritalea squalenifaciens DSM 18772</name>
    <dbReference type="NCBI Taxonomy" id="1123071"/>
    <lineage>
        <taxon>Bacteria</taxon>
        <taxon>Pseudomonadati</taxon>
        <taxon>Verrucomicrobiota</taxon>
        <taxon>Verrucomicrobiia</taxon>
        <taxon>Verrucomicrobiales</taxon>
        <taxon>Rubritaleaceae</taxon>
        <taxon>Rubritalea</taxon>
    </lineage>
</organism>
<proteinExistence type="predicted"/>
<protein>
    <submittedName>
        <fullName evidence="2">Uncharacterized protein</fullName>
    </submittedName>
</protein>
<feature type="region of interest" description="Disordered" evidence="1">
    <location>
        <begin position="50"/>
        <end position="81"/>
    </location>
</feature>
<evidence type="ECO:0000256" key="1">
    <source>
        <dbReference type="SAM" id="MobiDB-lite"/>
    </source>
</evidence>
<dbReference type="AlphaFoldDB" id="A0A1M6LF82"/>
<feature type="compositionally biased region" description="Basic and acidic residues" evidence="1">
    <location>
        <begin position="50"/>
        <end position="71"/>
    </location>
</feature>
<dbReference type="Proteomes" id="UP000184510">
    <property type="component" value="Unassembled WGS sequence"/>
</dbReference>
<keyword evidence="3" id="KW-1185">Reference proteome</keyword>
<sequence>MVARAKWKAEYSGGSSVACAGIVVTVPKVMRLSLLSLISLLALVSCDEFSKSEPKPGEEELVTPEEKKALEEYTDGSFNKS</sequence>
<dbReference type="InParanoid" id="A0A1M6LF82"/>
<accession>A0A1M6LF82</accession>
<reference evidence="2 3" key="1">
    <citation type="submission" date="2016-11" db="EMBL/GenBank/DDBJ databases">
        <authorList>
            <person name="Jaros S."/>
            <person name="Januszkiewicz K."/>
            <person name="Wedrychowicz H."/>
        </authorList>
    </citation>
    <scope>NUCLEOTIDE SEQUENCE [LARGE SCALE GENOMIC DNA]</scope>
    <source>
        <strain evidence="2 3">DSM 18772</strain>
    </source>
</reference>
<dbReference type="EMBL" id="FQYR01000004">
    <property type="protein sequence ID" value="SHJ69832.1"/>
    <property type="molecule type" value="Genomic_DNA"/>
</dbReference>
<evidence type="ECO:0000313" key="2">
    <source>
        <dbReference type="EMBL" id="SHJ69832.1"/>
    </source>
</evidence>
<evidence type="ECO:0000313" key="3">
    <source>
        <dbReference type="Proteomes" id="UP000184510"/>
    </source>
</evidence>